<sequence length="103" mass="10966">MIDQLRQLEDVKSLAAARQAEITVAFDGFQRRVQAAAGVPAEEQGAGVAAQIALARRESPAKGGRLLGTAKALTGMPRTFAAFRSGQLNEWRTTLVGGVRLFV</sequence>
<evidence type="ECO:0000313" key="2">
    <source>
        <dbReference type="Proteomes" id="UP001549207"/>
    </source>
</evidence>
<reference evidence="1" key="1">
    <citation type="submission" date="2024-06" db="EMBL/GenBank/DDBJ databases">
        <title>Genomic Encyclopedia of Type Strains, Phase IV (KMG-IV): sequencing the most valuable type-strain genomes for metagenomic binning, comparative biology and taxonomic classification.</title>
        <authorList>
            <person name="Goeker M."/>
        </authorList>
    </citation>
    <scope>NUCLEOTIDE SEQUENCE</scope>
    <source>
        <strain evidence="1">SJCon</strain>
    </source>
</reference>
<proteinExistence type="predicted"/>
<dbReference type="Proteomes" id="UP001549207">
    <property type="component" value="Unassembled WGS sequence"/>
</dbReference>
<accession>A0ACC6TE66</accession>
<keyword evidence="2" id="KW-1185">Reference proteome</keyword>
<name>A0ACC6TE66_9MICC</name>
<dbReference type="EMBL" id="JBEPNJ010000004">
    <property type="protein sequence ID" value="MET3771953.1"/>
    <property type="molecule type" value="Genomic_DNA"/>
</dbReference>
<protein>
    <submittedName>
        <fullName evidence="1">Uncharacterized protein</fullName>
    </submittedName>
</protein>
<comment type="caution">
    <text evidence="1">The sequence shown here is derived from an EMBL/GenBank/DDBJ whole genome shotgun (WGS) entry which is preliminary data.</text>
</comment>
<evidence type="ECO:0000313" key="1">
    <source>
        <dbReference type="EMBL" id="MET3771953.1"/>
    </source>
</evidence>
<gene>
    <name evidence="1" type="ORF">ABIC98_001590</name>
</gene>
<organism evidence="1 2">
    <name type="scientific">Arthrobacter nitrophenolicus</name>
    <dbReference type="NCBI Taxonomy" id="683150"/>
    <lineage>
        <taxon>Bacteria</taxon>
        <taxon>Bacillati</taxon>
        <taxon>Actinomycetota</taxon>
        <taxon>Actinomycetes</taxon>
        <taxon>Micrococcales</taxon>
        <taxon>Micrococcaceae</taxon>
        <taxon>Arthrobacter</taxon>
    </lineage>
</organism>